<keyword evidence="1" id="KW-1133">Transmembrane helix</keyword>
<keyword evidence="2" id="KW-0328">Glycosyltransferase</keyword>
<keyword evidence="1" id="KW-0812">Transmembrane</keyword>
<keyword evidence="3" id="KW-1185">Reference proteome</keyword>
<sequence>MSGHTLLSNLNSPDMRSSLDSQDSIEYYKPESLMGERSVLLNLLHQIYSLPRNLSRRYRRGNYYSPLIPTLVRPPRHFRRFLLQIPYYVIILLSTMLFLVLASSVFCPSYTNLPLHYGSLRNAVIHSDSPGRGNPYSERIFIAAALYDPSGDLAQGHWGSSILQLIHLLGEDNVFLSIYENDSGDAGKTALQTLEQQVKCNSSIVYEDHLDLLQFPQVTTPSGDERVKRIVYLAEARNRVLKPLDKPVARFNRVLFLNDVAFDPLDALQLLFSTNLDPENDHKPQYRAACAVDFINPFKFYDTYATRDLEGYSMGLPFFPWFSDSGSGQSRKDVLAGKDAVPVRSCWGGMVAFDAQFFQPGERVPGVEVAGPSLPARFRALQDVDLFWDASECCLIHADIQAPRGDAAEIPETGIYINPFVRVAYDTRTLSWLWTTRRFEKLYSIIHNVGNHLVGLPWFNPRREEVPGQSVQDTVYISGKNGAGSFQTVERIARHDGFCGRQGLQIIVPREGGKKGWKTIPMPAQNLG</sequence>
<evidence type="ECO:0000313" key="2">
    <source>
        <dbReference type="EMBL" id="KAL2814188.1"/>
    </source>
</evidence>
<comment type="caution">
    <text evidence="2">The sequence shown here is derived from an EMBL/GenBank/DDBJ whole genome shotgun (WGS) entry which is preliminary data.</text>
</comment>
<proteinExistence type="predicted"/>
<evidence type="ECO:0000313" key="3">
    <source>
        <dbReference type="Proteomes" id="UP001610334"/>
    </source>
</evidence>
<dbReference type="InterPro" id="IPR021047">
    <property type="entry name" value="Mannosyltransferase_CMT1"/>
</dbReference>
<dbReference type="PANTHER" id="PTHR34144:SF8">
    <property type="entry name" value="GLYCOSYLTRANSFERASE FAMILY 69 PROTEIN"/>
    <property type="match status" value="1"/>
</dbReference>
<dbReference type="GO" id="GO:0016757">
    <property type="term" value="F:glycosyltransferase activity"/>
    <property type="evidence" value="ECO:0007669"/>
    <property type="project" value="UniProtKB-KW"/>
</dbReference>
<dbReference type="Proteomes" id="UP001610334">
    <property type="component" value="Unassembled WGS sequence"/>
</dbReference>
<protein>
    <submittedName>
        <fullName evidence="2">Cryptococcal mannosyltransferase 1-domain-containing protein</fullName>
    </submittedName>
</protein>
<keyword evidence="1" id="KW-0472">Membrane</keyword>
<name>A0ABR4HFC2_9EURO</name>
<feature type="transmembrane region" description="Helical" evidence="1">
    <location>
        <begin position="85"/>
        <end position="106"/>
    </location>
</feature>
<gene>
    <name evidence="2" type="ORF">BJX63DRAFT_442631</name>
</gene>
<reference evidence="2 3" key="1">
    <citation type="submission" date="2024-07" db="EMBL/GenBank/DDBJ databases">
        <title>Section-level genome sequencing and comparative genomics of Aspergillus sections Usti and Cavernicolus.</title>
        <authorList>
            <consortium name="Lawrence Berkeley National Laboratory"/>
            <person name="Nybo J.L."/>
            <person name="Vesth T.C."/>
            <person name="Theobald S."/>
            <person name="Frisvad J.C."/>
            <person name="Larsen T.O."/>
            <person name="Kjaerboelling I."/>
            <person name="Rothschild-Mancinelli K."/>
            <person name="Lyhne E.K."/>
            <person name="Kogle M.E."/>
            <person name="Barry K."/>
            <person name="Clum A."/>
            <person name="Na H."/>
            <person name="Ledsgaard L."/>
            <person name="Lin J."/>
            <person name="Lipzen A."/>
            <person name="Kuo A."/>
            <person name="Riley R."/>
            <person name="Mondo S."/>
            <person name="Labutti K."/>
            <person name="Haridas S."/>
            <person name="Pangalinan J."/>
            <person name="Salamov A.A."/>
            <person name="Simmons B.A."/>
            <person name="Magnuson J.K."/>
            <person name="Chen J."/>
            <person name="Drula E."/>
            <person name="Henrissat B."/>
            <person name="Wiebenga A."/>
            <person name="Lubbers R.J."/>
            <person name="Gomes A.C."/>
            <person name="Makela M.R."/>
            <person name="Stajich J."/>
            <person name="Grigoriev I.V."/>
            <person name="Mortensen U.H."/>
            <person name="De Vries R.P."/>
            <person name="Baker S.E."/>
            <person name="Andersen M.R."/>
        </authorList>
    </citation>
    <scope>NUCLEOTIDE SEQUENCE [LARGE SCALE GENOMIC DNA]</scope>
    <source>
        <strain evidence="2 3">CBS 588.65</strain>
    </source>
</reference>
<keyword evidence="2" id="KW-0808">Transferase</keyword>
<dbReference type="Pfam" id="PF11735">
    <property type="entry name" value="CAP59_mtransfer"/>
    <property type="match status" value="1"/>
</dbReference>
<dbReference type="EMBL" id="JBFXLT010000035">
    <property type="protein sequence ID" value="KAL2814188.1"/>
    <property type="molecule type" value="Genomic_DNA"/>
</dbReference>
<dbReference type="PANTHER" id="PTHR34144">
    <property type="entry name" value="CHROMOSOME 8, WHOLE GENOME SHOTGUN SEQUENCE"/>
    <property type="match status" value="1"/>
</dbReference>
<evidence type="ECO:0000256" key="1">
    <source>
        <dbReference type="SAM" id="Phobius"/>
    </source>
</evidence>
<organism evidence="2 3">
    <name type="scientific">Aspergillus granulosus</name>
    <dbReference type="NCBI Taxonomy" id="176169"/>
    <lineage>
        <taxon>Eukaryota</taxon>
        <taxon>Fungi</taxon>
        <taxon>Dikarya</taxon>
        <taxon>Ascomycota</taxon>
        <taxon>Pezizomycotina</taxon>
        <taxon>Eurotiomycetes</taxon>
        <taxon>Eurotiomycetidae</taxon>
        <taxon>Eurotiales</taxon>
        <taxon>Aspergillaceae</taxon>
        <taxon>Aspergillus</taxon>
        <taxon>Aspergillus subgen. Nidulantes</taxon>
    </lineage>
</organism>
<accession>A0ABR4HFC2</accession>